<evidence type="ECO:0000256" key="9">
    <source>
        <dbReference type="SAM" id="MobiDB-lite"/>
    </source>
</evidence>
<dbReference type="PROSITE" id="PS00108">
    <property type="entry name" value="PROTEIN_KINASE_ST"/>
    <property type="match status" value="1"/>
</dbReference>
<feature type="region of interest" description="Disordered" evidence="9">
    <location>
        <begin position="353"/>
        <end position="372"/>
    </location>
</feature>
<keyword evidence="3" id="KW-0808">Transferase</keyword>
<keyword evidence="5 11" id="KW-0418">Kinase</keyword>
<feature type="compositionally biased region" description="Low complexity" evidence="9">
    <location>
        <begin position="359"/>
        <end position="372"/>
    </location>
</feature>
<dbReference type="InterPro" id="IPR050591">
    <property type="entry name" value="GSK-3"/>
</dbReference>
<dbReference type="GO" id="GO:0005524">
    <property type="term" value="F:ATP binding"/>
    <property type="evidence" value="ECO:0007669"/>
    <property type="project" value="UniProtKB-UniRule"/>
</dbReference>
<evidence type="ECO:0000256" key="7">
    <source>
        <dbReference type="PROSITE-ProRule" id="PRU10141"/>
    </source>
</evidence>
<dbReference type="GO" id="GO:0030154">
    <property type="term" value="P:cell differentiation"/>
    <property type="evidence" value="ECO:0007669"/>
    <property type="project" value="TreeGrafter"/>
</dbReference>
<dbReference type="PANTHER" id="PTHR24057">
    <property type="entry name" value="GLYCOGEN SYNTHASE KINASE-3 ALPHA"/>
    <property type="match status" value="1"/>
</dbReference>
<reference evidence="11 12" key="1">
    <citation type="submission" date="2020-04" db="EMBL/GenBank/DDBJ databases">
        <title>Perkinsus olseni comparative genomics.</title>
        <authorList>
            <person name="Bogema D.R."/>
        </authorList>
    </citation>
    <scope>NUCLEOTIDE SEQUENCE [LARGE SCALE GENOMIC DNA]</scope>
    <source>
        <strain evidence="11">ATCC PRA-205</strain>
    </source>
</reference>
<dbReference type="Pfam" id="PF00069">
    <property type="entry name" value="Pkinase"/>
    <property type="match status" value="1"/>
</dbReference>
<dbReference type="InterPro" id="IPR017441">
    <property type="entry name" value="Protein_kinase_ATP_BS"/>
</dbReference>
<dbReference type="CDD" id="cd14137">
    <property type="entry name" value="STKc_GSK3"/>
    <property type="match status" value="1"/>
</dbReference>
<dbReference type="PROSITE" id="PS50011">
    <property type="entry name" value="PROTEIN_KINASE_DOM"/>
    <property type="match status" value="1"/>
</dbReference>
<keyword evidence="2 8" id="KW-0723">Serine/threonine-protein kinase</keyword>
<protein>
    <submittedName>
        <fullName evidence="11">Glycogen synthase kinase-3 beta</fullName>
    </submittedName>
</protein>
<dbReference type="SMART" id="SM00220">
    <property type="entry name" value="S_TKc"/>
    <property type="match status" value="1"/>
</dbReference>
<keyword evidence="6 7" id="KW-0067">ATP-binding</keyword>
<gene>
    <name evidence="11" type="primary">GSK3B_3</name>
    <name evidence="11" type="ORF">FOZ62_032344</name>
</gene>
<evidence type="ECO:0000256" key="8">
    <source>
        <dbReference type="RuleBase" id="RU000304"/>
    </source>
</evidence>
<dbReference type="FunFam" id="3.30.200.20:FF:000009">
    <property type="entry name" value="Glycogen synthase kinase-3 beta"/>
    <property type="match status" value="1"/>
</dbReference>
<comment type="similarity">
    <text evidence="1">Belongs to the protein kinase superfamily. CMGC Ser/Thr protein kinase family. GSK-3 subfamily.</text>
</comment>
<evidence type="ECO:0000256" key="4">
    <source>
        <dbReference type="ARBA" id="ARBA00022741"/>
    </source>
</evidence>
<dbReference type="SUPFAM" id="SSF56112">
    <property type="entry name" value="Protein kinase-like (PK-like)"/>
    <property type="match status" value="1"/>
</dbReference>
<name>A0A7J6RB44_PEROL</name>
<evidence type="ECO:0000256" key="5">
    <source>
        <dbReference type="ARBA" id="ARBA00022777"/>
    </source>
</evidence>
<feature type="binding site" evidence="7">
    <location>
        <position position="52"/>
    </location>
    <ligand>
        <name>ATP</name>
        <dbReference type="ChEBI" id="CHEBI:30616"/>
    </ligand>
</feature>
<evidence type="ECO:0000313" key="12">
    <source>
        <dbReference type="Proteomes" id="UP000574390"/>
    </source>
</evidence>
<evidence type="ECO:0000256" key="2">
    <source>
        <dbReference type="ARBA" id="ARBA00022527"/>
    </source>
</evidence>
<dbReference type="Gene3D" id="3.30.200.20">
    <property type="entry name" value="Phosphorylase Kinase, domain 1"/>
    <property type="match status" value="1"/>
</dbReference>
<dbReference type="GO" id="GO:0005737">
    <property type="term" value="C:cytoplasm"/>
    <property type="evidence" value="ECO:0007669"/>
    <property type="project" value="TreeGrafter"/>
</dbReference>
<dbReference type="Proteomes" id="UP000574390">
    <property type="component" value="Unassembled WGS sequence"/>
</dbReference>
<dbReference type="InterPro" id="IPR008271">
    <property type="entry name" value="Ser/Thr_kinase_AS"/>
</dbReference>
<accession>A0A7J6RB44</accession>
<dbReference type="EMBL" id="JABANM010023435">
    <property type="protein sequence ID" value="KAF4717884.1"/>
    <property type="molecule type" value="Genomic_DNA"/>
</dbReference>
<evidence type="ECO:0000259" key="10">
    <source>
        <dbReference type="PROSITE" id="PS50011"/>
    </source>
</evidence>
<evidence type="ECO:0000256" key="1">
    <source>
        <dbReference type="ARBA" id="ARBA00005527"/>
    </source>
</evidence>
<dbReference type="AlphaFoldDB" id="A0A7J6RB44"/>
<keyword evidence="4 7" id="KW-0547">Nucleotide-binding</keyword>
<dbReference type="GO" id="GO:0005634">
    <property type="term" value="C:nucleus"/>
    <property type="evidence" value="ECO:0007669"/>
    <property type="project" value="TreeGrafter"/>
</dbReference>
<proteinExistence type="inferred from homology"/>
<dbReference type="PANTHER" id="PTHR24057:SF0">
    <property type="entry name" value="PROTEIN KINASE SHAGGY-RELATED"/>
    <property type="match status" value="1"/>
</dbReference>
<feature type="domain" description="Protein kinase" evidence="10">
    <location>
        <begin position="22"/>
        <end position="292"/>
    </location>
</feature>
<dbReference type="InterPro" id="IPR011009">
    <property type="entry name" value="Kinase-like_dom_sf"/>
</dbReference>
<sequence>MDLPDGIIDPSDGGKNQSAFTYNAERVIGNGSFGIVYQATVVETQESVAIKKVFQDKRYKNRELHIMRELKHPNVVTLKHAFYTNGERPDELFLNVVMDYMSDTVYRVVKFYSKQKRQVPLLLCKLYAYQVCRALSYLHNLGICHRDIKPQNLLVCADTHRVKICDFGSAKRLIPGENNVSYICSRYYRAPELIFGCVLAETILGSPLFPGESGVDQLVEVIKILGTPTKEQLLAMNPNYTEFKFPQIKAHTWQKVFRSKTAPDAIEFIGCTLRYDPAERITTTQCLTHVFFDELRLKSTTLPPGIFGREAPEKPLPPLFDFSQEELIAFSRLPDGKKLVPQWYTKCSSLEAPPVVAGSSSSSSSSSSSAFF</sequence>
<dbReference type="GO" id="GO:0007165">
    <property type="term" value="P:signal transduction"/>
    <property type="evidence" value="ECO:0007669"/>
    <property type="project" value="TreeGrafter"/>
</dbReference>
<evidence type="ECO:0000313" key="11">
    <source>
        <dbReference type="EMBL" id="KAF4717884.1"/>
    </source>
</evidence>
<dbReference type="Gene3D" id="1.10.510.10">
    <property type="entry name" value="Transferase(Phosphotransferase) domain 1"/>
    <property type="match status" value="1"/>
</dbReference>
<dbReference type="InterPro" id="IPR039192">
    <property type="entry name" value="STKc_GSK3"/>
</dbReference>
<evidence type="ECO:0000256" key="3">
    <source>
        <dbReference type="ARBA" id="ARBA00022679"/>
    </source>
</evidence>
<dbReference type="GO" id="GO:0004674">
    <property type="term" value="F:protein serine/threonine kinase activity"/>
    <property type="evidence" value="ECO:0007669"/>
    <property type="project" value="UniProtKB-KW"/>
</dbReference>
<organism evidence="11 12">
    <name type="scientific">Perkinsus olseni</name>
    <name type="common">Perkinsus atlanticus</name>
    <dbReference type="NCBI Taxonomy" id="32597"/>
    <lineage>
        <taxon>Eukaryota</taxon>
        <taxon>Sar</taxon>
        <taxon>Alveolata</taxon>
        <taxon>Perkinsozoa</taxon>
        <taxon>Perkinsea</taxon>
        <taxon>Perkinsida</taxon>
        <taxon>Perkinsidae</taxon>
        <taxon>Perkinsus</taxon>
    </lineage>
</organism>
<evidence type="ECO:0000256" key="6">
    <source>
        <dbReference type="ARBA" id="ARBA00022840"/>
    </source>
</evidence>
<comment type="caution">
    <text evidence="11">The sequence shown here is derived from an EMBL/GenBank/DDBJ whole genome shotgun (WGS) entry which is preliminary data.</text>
</comment>
<dbReference type="InterPro" id="IPR000719">
    <property type="entry name" value="Prot_kinase_dom"/>
</dbReference>
<dbReference type="PROSITE" id="PS00107">
    <property type="entry name" value="PROTEIN_KINASE_ATP"/>
    <property type="match status" value="1"/>
</dbReference>